<name>A0ABT8QZV1_9BACT</name>
<dbReference type="InterPro" id="IPR036812">
    <property type="entry name" value="NAD(P)_OxRdtase_dom_sf"/>
</dbReference>
<evidence type="ECO:0000259" key="2">
    <source>
        <dbReference type="Pfam" id="PF00248"/>
    </source>
</evidence>
<dbReference type="RefSeq" id="WP_302035994.1">
    <property type="nucleotide sequence ID" value="NZ_JAUKPO010000001.1"/>
</dbReference>
<keyword evidence="4" id="KW-1185">Reference proteome</keyword>
<dbReference type="SUPFAM" id="SSF51430">
    <property type="entry name" value="NAD(P)-linked oxidoreductase"/>
    <property type="match status" value="1"/>
</dbReference>
<proteinExistence type="predicted"/>
<dbReference type="Pfam" id="PF00248">
    <property type="entry name" value="Aldo_ket_red"/>
    <property type="match status" value="1"/>
</dbReference>
<comment type="caution">
    <text evidence="3">The sequence shown here is derived from an EMBL/GenBank/DDBJ whole genome shotgun (WGS) entry which is preliminary data.</text>
</comment>
<evidence type="ECO:0000313" key="4">
    <source>
        <dbReference type="Proteomes" id="UP001168528"/>
    </source>
</evidence>
<dbReference type="InterPro" id="IPR050523">
    <property type="entry name" value="AKR_Detox_Biosynth"/>
</dbReference>
<dbReference type="Gene3D" id="3.20.20.100">
    <property type="entry name" value="NADP-dependent oxidoreductase domain"/>
    <property type="match status" value="1"/>
</dbReference>
<sequence>MEYRKLGNSNIEVSVIAFGAWAAGGWMWGGTDQQESVRAIQKSIDLGVTTIDTAAVYGFGLSEEIVAEAIAGKRDKVQILTKYGLRWDTTRGIFYFDSQDAKGNFVKINKYAGKQGIVEECERSLKRLKTDYIDLYQIHWPDPTTPIDETMEAVSTLLKDGKIRASGVSNYNVDQLKQAQKVIPQASNQVPYSMVNRGIENEMVPYCLENNVGILAYSPLQRGLLTGKITADYKFASGDHRPGTGFFKPENVERTNAFLEKIKPMAQEKNVTLSQLVINWTTRQPGITCALVGARNPAQAEENAKAAQFTLTKEEIDTINSHLSELQLVS</sequence>
<dbReference type="PANTHER" id="PTHR43364:SF4">
    <property type="entry name" value="NAD(P)-LINKED OXIDOREDUCTASE SUPERFAMILY PROTEIN"/>
    <property type="match status" value="1"/>
</dbReference>
<gene>
    <name evidence="3" type="ORF">Q0590_03025</name>
</gene>
<dbReference type="PANTHER" id="PTHR43364">
    <property type="entry name" value="NADH-SPECIFIC METHYLGLYOXAL REDUCTASE-RELATED"/>
    <property type="match status" value="1"/>
</dbReference>
<keyword evidence="1" id="KW-0560">Oxidoreductase</keyword>
<dbReference type="Proteomes" id="UP001168528">
    <property type="component" value="Unassembled WGS sequence"/>
</dbReference>
<protein>
    <submittedName>
        <fullName evidence="3">Aldo/keto reductase</fullName>
    </submittedName>
</protein>
<dbReference type="InterPro" id="IPR023210">
    <property type="entry name" value="NADP_OxRdtase_dom"/>
</dbReference>
<feature type="domain" description="NADP-dependent oxidoreductase" evidence="2">
    <location>
        <begin position="16"/>
        <end position="322"/>
    </location>
</feature>
<organism evidence="3 4">
    <name type="scientific">Rhodocytophaga aerolata</name>
    <dbReference type="NCBI Taxonomy" id="455078"/>
    <lineage>
        <taxon>Bacteria</taxon>
        <taxon>Pseudomonadati</taxon>
        <taxon>Bacteroidota</taxon>
        <taxon>Cytophagia</taxon>
        <taxon>Cytophagales</taxon>
        <taxon>Rhodocytophagaceae</taxon>
        <taxon>Rhodocytophaga</taxon>
    </lineage>
</organism>
<evidence type="ECO:0000313" key="3">
    <source>
        <dbReference type="EMBL" id="MDO1445204.1"/>
    </source>
</evidence>
<accession>A0ABT8QZV1</accession>
<evidence type="ECO:0000256" key="1">
    <source>
        <dbReference type="ARBA" id="ARBA00023002"/>
    </source>
</evidence>
<dbReference type="EMBL" id="JAUKPO010000001">
    <property type="protein sequence ID" value="MDO1445204.1"/>
    <property type="molecule type" value="Genomic_DNA"/>
</dbReference>
<reference evidence="3" key="1">
    <citation type="submission" date="2023-07" db="EMBL/GenBank/DDBJ databases">
        <title>The genome sequence of Rhodocytophaga aerolata KACC 12507.</title>
        <authorList>
            <person name="Zhang X."/>
        </authorList>
    </citation>
    <scope>NUCLEOTIDE SEQUENCE</scope>
    <source>
        <strain evidence="3">KACC 12507</strain>
    </source>
</reference>
<dbReference type="CDD" id="cd19149">
    <property type="entry name" value="AKR_AKR11B2"/>
    <property type="match status" value="1"/>
</dbReference>